<comment type="caution">
    <text evidence="9">The sequence shown here is derived from an EMBL/GenBank/DDBJ whole genome shotgun (WGS) entry which is preliminary data.</text>
</comment>
<feature type="region of interest" description="Disordered" evidence="6">
    <location>
        <begin position="797"/>
        <end position="844"/>
    </location>
</feature>
<organism evidence="9 10">
    <name type="scientific">Streptococcus cuniculi</name>
    <dbReference type="NCBI Taxonomy" id="1432788"/>
    <lineage>
        <taxon>Bacteria</taxon>
        <taxon>Bacillati</taxon>
        <taxon>Bacillota</taxon>
        <taxon>Bacilli</taxon>
        <taxon>Lactobacillales</taxon>
        <taxon>Streptococcaceae</taxon>
        <taxon>Streptococcus</taxon>
    </lineage>
</organism>
<protein>
    <submittedName>
        <fullName evidence="9">DUF3991 domain-containing protein</fullName>
    </submittedName>
</protein>
<evidence type="ECO:0000256" key="3">
    <source>
        <dbReference type="ARBA" id="ARBA00022729"/>
    </source>
</evidence>
<evidence type="ECO:0000259" key="8">
    <source>
        <dbReference type="Pfam" id="PF18813"/>
    </source>
</evidence>
<evidence type="ECO:0000313" key="10">
    <source>
        <dbReference type="Proteomes" id="UP000297253"/>
    </source>
</evidence>
<dbReference type="InterPro" id="IPR041420">
    <property type="entry name" value="PBECR4"/>
</dbReference>
<name>A0A4Y9JAQ9_9STRE</name>
<feature type="coiled-coil region" evidence="5">
    <location>
        <begin position="335"/>
        <end position="363"/>
    </location>
</feature>
<reference evidence="9 10" key="1">
    <citation type="submission" date="2019-03" db="EMBL/GenBank/DDBJ databases">
        <title>Diversity of the mouse oral microbiome.</title>
        <authorList>
            <person name="Joseph S."/>
            <person name="Aduse-Opoku J."/>
            <person name="Curtis M."/>
            <person name="Wade W."/>
            <person name="Hashim A."/>
        </authorList>
    </citation>
    <scope>NUCLEOTIDE SEQUENCE [LARGE SCALE GENOMIC DNA]</scope>
    <source>
        <strain evidence="9 10">WM131</strain>
    </source>
</reference>
<dbReference type="RefSeq" id="WP_135182553.1">
    <property type="nucleotide sequence ID" value="NZ_JADGKZ010000015.1"/>
</dbReference>
<feature type="domain" description="N-terminal" evidence="7">
    <location>
        <begin position="855"/>
        <end position="964"/>
    </location>
</feature>
<evidence type="ECO:0000313" key="9">
    <source>
        <dbReference type="EMBL" id="TFU97186.1"/>
    </source>
</evidence>
<accession>A0A4Y9JAQ9</accession>
<feature type="region of interest" description="Disordered" evidence="6">
    <location>
        <begin position="1139"/>
        <end position="1175"/>
    </location>
</feature>
<dbReference type="Gene3D" id="3.40.1360.10">
    <property type="match status" value="1"/>
</dbReference>
<dbReference type="Gene3D" id="3.90.580.10">
    <property type="entry name" value="Zinc finger, CHC2-type domain"/>
    <property type="match status" value="1"/>
</dbReference>
<dbReference type="GO" id="GO:0003697">
    <property type="term" value="F:single-stranded DNA binding"/>
    <property type="evidence" value="ECO:0007669"/>
    <property type="project" value="InterPro"/>
</dbReference>
<dbReference type="EMBL" id="SPPD01000015">
    <property type="protein sequence ID" value="TFU97186.1"/>
    <property type="molecule type" value="Genomic_DNA"/>
</dbReference>
<comment type="subcellular location">
    <subcellularLocation>
        <location evidence="1">Secreted</location>
    </subcellularLocation>
</comment>
<dbReference type="Pfam" id="PF18884">
    <property type="entry name" value="TSP3_bac"/>
    <property type="match status" value="1"/>
</dbReference>
<keyword evidence="4" id="KW-0106">Calcium</keyword>
<dbReference type="Proteomes" id="UP000297253">
    <property type="component" value="Unassembled WGS sequence"/>
</dbReference>
<dbReference type="GO" id="GO:0008270">
    <property type="term" value="F:zinc ion binding"/>
    <property type="evidence" value="ECO:0007669"/>
    <property type="project" value="InterPro"/>
</dbReference>
<proteinExistence type="predicted"/>
<feature type="region of interest" description="Disordered" evidence="6">
    <location>
        <begin position="501"/>
        <end position="520"/>
    </location>
</feature>
<evidence type="ECO:0000256" key="5">
    <source>
        <dbReference type="SAM" id="Coils"/>
    </source>
</evidence>
<keyword evidence="5" id="KW-0175">Coiled coil</keyword>
<evidence type="ECO:0000259" key="7">
    <source>
        <dbReference type="Pfam" id="PF08401"/>
    </source>
</evidence>
<evidence type="ECO:0000256" key="6">
    <source>
        <dbReference type="SAM" id="MobiDB-lite"/>
    </source>
</evidence>
<dbReference type="InterPro" id="IPR013610">
    <property type="entry name" value="ArdC_N"/>
</dbReference>
<evidence type="ECO:0000256" key="1">
    <source>
        <dbReference type="ARBA" id="ARBA00004613"/>
    </source>
</evidence>
<dbReference type="AlphaFoldDB" id="A0A4Y9JAQ9"/>
<feature type="compositionally biased region" description="Basic and acidic residues" evidence="6">
    <location>
        <begin position="833"/>
        <end position="842"/>
    </location>
</feature>
<evidence type="ECO:0000256" key="4">
    <source>
        <dbReference type="ARBA" id="ARBA00022837"/>
    </source>
</evidence>
<dbReference type="Pfam" id="PF08401">
    <property type="entry name" value="ArdcN"/>
    <property type="match status" value="1"/>
</dbReference>
<sequence>MPEEQKIFTKEDAKAMSILDVASSLGMELRRNSSTIYEWTEHDSFKIDIRKNKWTWYSHEDKGGDTIGLVQEIKGVTFKEAMHYLKTGEFPTVSIQEEKREPFRYTLAPYEQPFQEARSYLKEQRGLSDETIDFFMSQGVLAQAMKKAQDGYLEPVVVFKFLNQNKKVVGASLQGIPPNKERYEGRGYLKQILYNSDGLHGLSVDIGTPKRLVFAEAPIDLMSYYELNRGILSDVRLVAMDGLKSGTIARHTMQLLAELEGVKDYQFNPQKIDTVLKAFQTTSFFKEEKNQDFITLAVDNDKAGRKFIARLEEKGVSVRADIPPLKEGEEKMDWNDYLKEQNEEKQEEKMELQEKALDQNQEQQSIAGEMTTEEFQPEATFVDDPRIEGEEVERVKAFLQEHKDKFHRTVPYDYSAEHWDTLTFGDDEKDYYIVTTLPIEADHLDYGYPSAEDLYISLTAEDLRIDDRAIEYDEYDDRPELTLAVLEEKFGYRSIRSEKRALEHSQGQTKKIETKLGDFPEKTQEAAPLPEANLSQPLDDLSPNQTRSQSYLHFTINDGDKSIHKDYYHPISDSELVKLNRYAGNIQQTAQWYLDTVADSKIIYFYQEGDVVNSLQVTFDKDKFQHLTGVFPHKEGQTAEQTLVDFAQGQGAFDAILLANKGATFDKLKVLLELPAIVEADSFYFGDLSEVPKLHSLNMNKAIKSGDEDIVLALRTVDDVTFPASLMKLREGLKLQLEHSKQERTVLGVYRERDGVINQLSINEEYVKDKGKAFLEILKNKDFEEVKTQETIVKEELGKARDSDGDGVSDEVERSLGTDPYNVTSSPYHRSKKETDLSKDSSQKTLSDILKEKDTKALSAHLKEGMKEYTKSDQYKNFLTAMSKFHDYSVKNIQLMLAQNRDITHVASYQTWKKEFDRQVQKGEKGLKIFVPVQVKVRDENGEVKKDENGKEMTVTRFKFGTVFDVKQTEGKELPKPIHLLEGSVPDYENLYRATRQVSLDNHVPISFKAIKGDANGYYNLETREIVIAEKQMSEAQIMKTLFHEMAHSRLHHQADGFTTVERELQAESIAYVVASHYGIDTSDYSFAYLHSWSQDQQNYSDLEAQLKVIQSESKRMMEKIDVRLEEVKTKSKFADKLQSKLEKAETETKQAIEQKKVEGKTQMTKKSLTPRKEH</sequence>
<gene>
    <name evidence="9" type="ORF">E4T82_09305</name>
</gene>
<dbReference type="SUPFAM" id="SSF57783">
    <property type="entry name" value="Zinc beta-ribbon"/>
    <property type="match status" value="1"/>
</dbReference>
<dbReference type="OrthoDB" id="9803716at2"/>
<feature type="compositionally biased region" description="Basic and acidic residues" evidence="6">
    <location>
        <begin position="510"/>
        <end position="520"/>
    </location>
</feature>
<feature type="domain" description="Phage-Barnase-EndoU-ColicinE5/D-RelE like nuclease 4" evidence="8">
    <location>
        <begin position="586"/>
        <end position="765"/>
    </location>
</feature>
<dbReference type="InterPro" id="IPR059100">
    <property type="entry name" value="TSP3_bac"/>
</dbReference>
<keyword evidence="2" id="KW-0964">Secreted</keyword>
<keyword evidence="3" id="KW-0732">Signal</keyword>
<dbReference type="Pfam" id="PF18813">
    <property type="entry name" value="PBECR4"/>
    <property type="match status" value="1"/>
</dbReference>
<evidence type="ECO:0000256" key="2">
    <source>
        <dbReference type="ARBA" id="ARBA00022525"/>
    </source>
</evidence>
<dbReference type="InterPro" id="IPR036977">
    <property type="entry name" value="DNA_primase_Znf_CHC2"/>
</dbReference>
<dbReference type="GO" id="GO:0006260">
    <property type="term" value="P:DNA replication"/>
    <property type="evidence" value="ECO:0007669"/>
    <property type="project" value="InterPro"/>
</dbReference>
<feature type="compositionally biased region" description="Basic and acidic residues" evidence="6">
    <location>
        <begin position="1139"/>
        <end position="1160"/>
    </location>
</feature>